<reference evidence="1 2" key="1">
    <citation type="submission" date="2018-06" db="EMBL/GenBank/DDBJ databases">
        <authorList>
            <consortium name="Pathogen Informatics"/>
            <person name="Doyle S."/>
        </authorList>
    </citation>
    <scope>NUCLEOTIDE SEQUENCE [LARGE SCALE GENOMIC DNA]</scope>
    <source>
        <strain evidence="1 2">NCTC13645</strain>
    </source>
</reference>
<dbReference type="EMBL" id="UHIV01000004">
    <property type="protein sequence ID" value="SUP59440.1"/>
    <property type="molecule type" value="Genomic_DNA"/>
</dbReference>
<evidence type="ECO:0000313" key="2">
    <source>
        <dbReference type="Proteomes" id="UP000254621"/>
    </source>
</evidence>
<dbReference type="AlphaFoldDB" id="A0A380P2I4"/>
<protein>
    <submittedName>
        <fullName evidence="1">Uncharacterized protein</fullName>
    </submittedName>
</protein>
<organism evidence="1 2">
    <name type="scientific">Weissella viridescens</name>
    <name type="common">Lactobacillus viridescens</name>
    <dbReference type="NCBI Taxonomy" id="1629"/>
    <lineage>
        <taxon>Bacteria</taxon>
        <taxon>Bacillati</taxon>
        <taxon>Bacillota</taxon>
        <taxon>Bacilli</taxon>
        <taxon>Lactobacillales</taxon>
        <taxon>Lactobacillaceae</taxon>
        <taxon>Weissella</taxon>
    </lineage>
</organism>
<accession>A0A380P2I4</accession>
<evidence type="ECO:0000313" key="1">
    <source>
        <dbReference type="EMBL" id="SUP59440.1"/>
    </source>
</evidence>
<sequence length="33" mass="3863">MAKEPIETHQNLTLVITFQEKSLPTLNMIFRDC</sequence>
<proteinExistence type="predicted"/>
<dbReference type="Proteomes" id="UP000254621">
    <property type="component" value="Unassembled WGS sequence"/>
</dbReference>
<gene>
    <name evidence="1" type="ORF">NCTC13645_01696</name>
</gene>
<name>A0A380P2I4_WEIVI</name>